<feature type="compositionally biased region" description="Polar residues" evidence="1">
    <location>
        <begin position="133"/>
        <end position="144"/>
    </location>
</feature>
<feature type="compositionally biased region" description="Polar residues" evidence="1">
    <location>
        <begin position="420"/>
        <end position="431"/>
    </location>
</feature>
<feature type="region of interest" description="Disordered" evidence="1">
    <location>
        <begin position="382"/>
        <end position="519"/>
    </location>
</feature>
<dbReference type="EMBL" id="JAHFXS010004463">
    <property type="protein sequence ID" value="KAG9955192.1"/>
    <property type="molecule type" value="Genomic_DNA"/>
</dbReference>
<feature type="compositionally biased region" description="Polar residues" evidence="1">
    <location>
        <begin position="296"/>
        <end position="314"/>
    </location>
</feature>
<gene>
    <name evidence="2" type="ORF">KCU98_g17712</name>
</gene>
<keyword evidence="3" id="KW-1185">Reference proteome</keyword>
<feature type="non-terminal residue" evidence="2">
    <location>
        <position position="1"/>
    </location>
</feature>
<feature type="compositionally biased region" description="Basic residues" evidence="1">
    <location>
        <begin position="281"/>
        <end position="293"/>
    </location>
</feature>
<proteinExistence type="predicted"/>
<feature type="region of interest" description="Disordered" evidence="1">
    <location>
        <begin position="1"/>
        <end position="101"/>
    </location>
</feature>
<dbReference type="AlphaFoldDB" id="A0A9P8FA20"/>
<feature type="region of interest" description="Disordered" evidence="1">
    <location>
        <begin position="126"/>
        <end position="154"/>
    </location>
</feature>
<organism evidence="2 3">
    <name type="scientific">Aureobasidium melanogenum</name>
    <name type="common">Aureobasidium pullulans var. melanogenum</name>
    <dbReference type="NCBI Taxonomy" id="46634"/>
    <lineage>
        <taxon>Eukaryota</taxon>
        <taxon>Fungi</taxon>
        <taxon>Dikarya</taxon>
        <taxon>Ascomycota</taxon>
        <taxon>Pezizomycotina</taxon>
        <taxon>Dothideomycetes</taxon>
        <taxon>Dothideomycetidae</taxon>
        <taxon>Dothideales</taxon>
        <taxon>Saccotheciaceae</taxon>
        <taxon>Aureobasidium</taxon>
    </lineage>
</organism>
<feature type="compositionally biased region" description="Low complexity" evidence="1">
    <location>
        <begin position="390"/>
        <end position="404"/>
    </location>
</feature>
<evidence type="ECO:0000313" key="3">
    <source>
        <dbReference type="Proteomes" id="UP000729357"/>
    </source>
</evidence>
<name>A0A9P8FA20_AURME</name>
<feature type="compositionally biased region" description="Low complexity" evidence="1">
    <location>
        <begin position="15"/>
        <end position="24"/>
    </location>
</feature>
<protein>
    <submittedName>
        <fullName evidence="2">Uncharacterized protein</fullName>
    </submittedName>
</protein>
<feature type="compositionally biased region" description="Low complexity" evidence="1">
    <location>
        <begin position="145"/>
        <end position="154"/>
    </location>
</feature>
<evidence type="ECO:0000256" key="1">
    <source>
        <dbReference type="SAM" id="MobiDB-lite"/>
    </source>
</evidence>
<feature type="compositionally biased region" description="Low complexity" evidence="1">
    <location>
        <begin position="45"/>
        <end position="56"/>
    </location>
</feature>
<feature type="compositionally biased region" description="Pro residues" evidence="1">
    <location>
        <begin position="57"/>
        <end position="66"/>
    </location>
</feature>
<feature type="compositionally biased region" description="Basic and acidic residues" evidence="1">
    <location>
        <begin position="78"/>
        <end position="91"/>
    </location>
</feature>
<evidence type="ECO:0000313" key="2">
    <source>
        <dbReference type="EMBL" id="KAG9955192.1"/>
    </source>
</evidence>
<feature type="compositionally biased region" description="Basic and acidic residues" evidence="1">
    <location>
        <begin position="435"/>
        <end position="450"/>
    </location>
</feature>
<comment type="caution">
    <text evidence="2">The sequence shown here is derived from an EMBL/GenBank/DDBJ whole genome shotgun (WGS) entry which is preliminary data.</text>
</comment>
<sequence>MASQPQKLVRVGLVEQQQQQPEQPGRTPSPEKSSPSHLFAGWNEGSLSLPPGSGLRPPHPPSPQPSPKTQLASINPFESRRPLRLGEHSEGTLRLPNAAPADDGFFALPKIDNSDEYALTRTPTIELHPAQHKPSSTNAVPTPTSSSSDKWSSSEASSYAHVLQRERVTKRNFKKVMVAPPHLSLPSASRPAPPRNIVSSPAIIMQSAPPSPNFQPPLKSMTFSEAFNKPRNVSSHLQDVAHPHISFYNSKIKNRCAKASIASGYAADTPNQKTSTSSSSRGHHRSLAHRNARPRLTTQSKSSESITRQGTRQRPGNPGNPISFVSTVGSIAESTNRATEAMLAPLPSEEEAPKQGFLRVLTVHSIVPAPIKREATKLLDFENPYRRQSKQSSITSRSPSPGSRCFGLFHRVSRRRRNTHASVQTASTNKGVASKRKDSYVGADGREYIHRPVPGLSFLPSEMQRVNTPPVGRGTQSPNSRSRGFFFDYTNPPGTGEEAETRRDSVAGSTKLRRKPSSP</sequence>
<reference evidence="2" key="2">
    <citation type="submission" date="2021-08" db="EMBL/GenBank/DDBJ databases">
        <authorList>
            <person name="Gostincar C."/>
            <person name="Sun X."/>
            <person name="Song Z."/>
            <person name="Gunde-Cimerman N."/>
        </authorList>
    </citation>
    <scope>NUCLEOTIDE SEQUENCE</scope>
    <source>
        <strain evidence="2">EXF-9298</strain>
    </source>
</reference>
<reference evidence="2" key="1">
    <citation type="journal article" date="2021" name="J Fungi (Basel)">
        <title>Virulence traits and population genomics of the black yeast Aureobasidium melanogenum.</title>
        <authorList>
            <person name="Cernosa A."/>
            <person name="Sun X."/>
            <person name="Gostincar C."/>
            <person name="Fang C."/>
            <person name="Gunde-Cimerman N."/>
            <person name="Song Z."/>
        </authorList>
    </citation>
    <scope>NUCLEOTIDE SEQUENCE</scope>
    <source>
        <strain evidence="2">EXF-9298</strain>
    </source>
</reference>
<feature type="region of interest" description="Disordered" evidence="1">
    <location>
        <begin position="267"/>
        <end position="325"/>
    </location>
</feature>
<accession>A0A9P8FA20</accession>
<dbReference type="Proteomes" id="UP000729357">
    <property type="component" value="Unassembled WGS sequence"/>
</dbReference>